<comment type="caution">
    <text evidence="3">The sequence shown here is derived from an EMBL/GenBank/DDBJ whole genome shotgun (WGS) entry which is preliminary data.</text>
</comment>
<evidence type="ECO:0000313" key="4">
    <source>
        <dbReference type="Proteomes" id="UP001189429"/>
    </source>
</evidence>
<protein>
    <recommendedName>
        <fullName evidence="2">Reverse transcriptase Ty1/copia-type domain-containing protein</fullName>
    </recommendedName>
</protein>
<feature type="compositionally biased region" description="Basic and acidic residues" evidence="1">
    <location>
        <begin position="1180"/>
        <end position="1193"/>
    </location>
</feature>
<evidence type="ECO:0000256" key="1">
    <source>
        <dbReference type="SAM" id="MobiDB-lite"/>
    </source>
</evidence>
<feature type="domain" description="Reverse transcriptase Ty1/copia-type" evidence="2">
    <location>
        <begin position="1375"/>
        <end position="1614"/>
    </location>
</feature>
<dbReference type="EMBL" id="CAUYUJ010004019">
    <property type="protein sequence ID" value="CAK0807832.1"/>
    <property type="molecule type" value="Genomic_DNA"/>
</dbReference>
<keyword evidence="4" id="KW-1185">Reference proteome</keyword>
<dbReference type="Proteomes" id="UP001189429">
    <property type="component" value="Unassembled WGS sequence"/>
</dbReference>
<dbReference type="Gene3D" id="3.30.420.10">
    <property type="entry name" value="Ribonuclease H-like superfamily/Ribonuclease H"/>
    <property type="match status" value="1"/>
</dbReference>
<gene>
    <name evidence="3" type="ORF">PCOR1329_LOCUS13597</name>
</gene>
<dbReference type="InterPro" id="IPR036397">
    <property type="entry name" value="RNaseH_sf"/>
</dbReference>
<dbReference type="InterPro" id="IPR013103">
    <property type="entry name" value="RVT_2"/>
</dbReference>
<feature type="compositionally biased region" description="Basic and acidic residues" evidence="1">
    <location>
        <begin position="557"/>
        <end position="571"/>
    </location>
</feature>
<sequence>MRARCRACSDVIVGPSVVCDICLTDVHSHCMQPWQGHAVCFACFADRDVAYGRRQAAWSSGLAGQVGRSVAFGAQMAGQAVGATLGAAATGMQRLAVGAAAGARQTWAAGTMMPLPAQPQLPDQPSAAAAERAGRADAPDAGQDLQRPPSSAMDLQLAELRELRMEAQRLSRRRAAEQRPVHSPLLVGEWRRRWQRRPRTKQQSHLAEFRCLALRRQLALMACLSRRCRPADCRLGCLRSAGGPMDGQAGLQADRQEDTEVVAMEEVSEDLPEVQVVLAVIQGVADGADEQHRGAAFGLETVLAKLKDGDVPKLAFVAGVNKAHAFEEWVQRAAMRIGAWHPSIDLFWQRWERAAREAHEYYLSRGPLERPLVKPNAEWFGADRQSLSIELRLRPLLLDSVPEQVQSGALATRQTSVTELLFGIMVEAGPGTLRDGKLVLREVERRDNKAAALALCYQELNSWKFSLTRLQRLCMAAPDPVTQLATLRGIVKGMAEADANFQYRMFAWEMQRGISGASQCSQQQVEEFWRCLAAEARELCDAPQGKGVKALAATREAKEAKGGGKQGKPDAKGGNPDARAKAKAKAKAKPAAKAATGGKETCRFFDSKACCKFGATCTRHRRKLEVSEGKCFNCGAEDHDKAACPRPKPPAAAAAGVASAASAAAVAPAAAMTAEALQQVVRDAVAAGWLGPAIGDPGFECSLSSGRRRLLADTGATHELQHLWPNQRPPVPCQRVDLAHATGQQAGVLMGADEVVYVHSPTELQALFPIGAYVAELSLDLQWGRDRARVLLPGQDAIELELEGATAYIYEDDAQRLRAMRQQLRARAGARMLAAHFDVVVAAVQRLSLEEHKRRGHPSFRPDCYECRLAAGRTRARWRLDARTRPGGQLSVDISGPHPAGLWPGALPEDRPKRARYFVLGAYAVMTVSERAAAAGAEQHARDAAGVPPLAAAGAGERPADQGRQAAAAAAGQPLASALPAVAAVPADGPVEEEGVQTWYYVIPLAGKHTVEVLAALRLMIAQVELEFQARVVYRVHADQARELSGPKVSAALATQGIVVTSTPGHEANNNPRAERGIGIIKQRGRAMLMTMDAADREQLWPASVVHAAALQRREAQGKPIGCPIFGQPITCRIKQVAQNGLERWEFETSSSFVVDVAPGGGARQEVNEQGDQEEEERDQEQQDSHEEQHNIQEEEEEQGNQEESEDLNPLRILDEAPREITCPACLGAHRGHTCDHRCRQGPSTDRPHDHRRLRLRSKQVAHFSPGSPRALAASSDSAAAAAAADSDSGGAPDFVEIIKDSGVQPVSMTELRNAIGTERDERKLAMEAELASFAEKEVFEALTESEKMQVRTKDLLPMKGVAGIKAPDASDLAQRGRKKFRGVVCGNFQKQVPGEVVFTSNVEILSARAALAIASSCGWALKALDVSTAFLNAPLPEEAGEVLARPPGILSSYWLVGRDEVWRAKKGIYGLRIAPRAWGLKRDRQMRAMMFEVNGAQCSLVQSRCDACVWNIVEDVPTKTESEQKSLGLALVYVDDFLLAGAPGAIMAVEAVMTATWTCSVQSLIDRAHPGTIRYLGLEVGARADGAFVAHQAAYLEDILAGWQMTNANACGTISIEPLGEELGAEPELCDVRLAQKLGGGLLWLLGRARPDIAFAVSRMSARATIAPQWALRLGKRIMRYLLGTRRHGLFFQAVRGDGNGLELHAFADASFETEYFQTGVAVYLGECLIDWRSVKQAQVARSTAEAEITALAMGSVMLEGAEASLASMMVQVPLPRMWGDNVASLCLARGQGSWRTRALSNRASALRSRVESETLLLDHVGSNEQRADGLTKVFSVPAMARIRDHFGLRVL</sequence>
<name>A0ABN9QQW5_9DINO</name>
<feature type="region of interest" description="Disordered" evidence="1">
    <location>
        <begin position="1156"/>
        <end position="1207"/>
    </location>
</feature>
<proteinExistence type="predicted"/>
<feature type="compositionally biased region" description="Low complexity" evidence="1">
    <location>
        <begin position="113"/>
        <end position="131"/>
    </location>
</feature>
<dbReference type="CDD" id="cd09272">
    <property type="entry name" value="RNase_HI_RT_Ty1"/>
    <property type="match status" value="1"/>
</dbReference>
<feature type="region of interest" description="Disordered" evidence="1">
    <location>
        <begin position="557"/>
        <end position="589"/>
    </location>
</feature>
<dbReference type="PANTHER" id="PTHR11439:SF463">
    <property type="entry name" value="REVERSE TRANSCRIPTASE TY1_COPIA-TYPE DOMAIN-CONTAINING PROTEIN"/>
    <property type="match status" value="1"/>
</dbReference>
<feature type="compositionally biased region" description="Acidic residues" evidence="1">
    <location>
        <begin position="1194"/>
        <end position="1207"/>
    </location>
</feature>
<feature type="region of interest" description="Disordered" evidence="1">
    <location>
        <begin position="113"/>
        <end position="150"/>
    </location>
</feature>
<reference evidence="3" key="1">
    <citation type="submission" date="2023-10" db="EMBL/GenBank/DDBJ databases">
        <authorList>
            <person name="Chen Y."/>
            <person name="Shah S."/>
            <person name="Dougan E. K."/>
            <person name="Thang M."/>
            <person name="Chan C."/>
        </authorList>
    </citation>
    <scope>NUCLEOTIDE SEQUENCE [LARGE SCALE GENOMIC DNA]</scope>
</reference>
<evidence type="ECO:0000313" key="3">
    <source>
        <dbReference type="EMBL" id="CAK0807832.1"/>
    </source>
</evidence>
<organism evidence="3 4">
    <name type="scientific">Prorocentrum cordatum</name>
    <dbReference type="NCBI Taxonomy" id="2364126"/>
    <lineage>
        <taxon>Eukaryota</taxon>
        <taxon>Sar</taxon>
        <taxon>Alveolata</taxon>
        <taxon>Dinophyceae</taxon>
        <taxon>Prorocentrales</taxon>
        <taxon>Prorocentraceae</taxon>
        <taxon>Prorocentrum</taxon>
    </lineage>
</organism>
<feature type="compositionally biased region" description="Acidic residues" evidence="1">
    <location>
        <begin position="1169"/>
        <end position="1179"/>
    </location>
</feature>
<accession>A0ABN9QQW5</accession>
<evidence type="ECO:0000259" key="2">
    <source>
        <dbReference type="Pfam" id="PF07727"/>
    </source>
</evidence>
<feature type="region of interest" description="Disordered" evidence="1">
    <location>
        <begin position="950"/>
        <end position="969"/>
    </location>
</feature>
<dbReference type="PANTHER" id="PTHR11439">
    <property type="entry name" value="GAG-POL-RELATED RETROTRANSPOSON"/>
    <property type="match status" value="1"/>
</dbReference>
<feature type="region of interest" description="Disordered" evidence="1">
    <location>
        <begin position="1232"/>
        <end position="1252"/>
    </location>
</feature>
<dbReference type="Pfam" id="PF07727">
    <property type="entry name" value="RVT_2"/>
    <property type="match status" value="1"/>
</dbReference>